<organism evidence="2 3">
    <name type="scientific">Sediminitomix flava</name>
    <dbReference type="NCBI Taxonomy" id="379075"/>
    <lineage>
        <taxon>Bacteria</taxon>
        <taxon>Pseudomonadati</taxon>
        <taxon>Bacteroidota</taxon>
        <taxon>Cytophagia</taxon>
        <taxon>Cytophagales</taxon>
        <taxon>Flammeovirgaceae</taxon>
        <taxon>Sediminitomix</taxon>
    </lineage>
</organism>
<sequence length="271" mass="30516">MKYILNLTIILTLLTSQVFAQTPKETVAEVLEKSGSLVQFNQIDAMIDAQVAARKAGFENEEDFEKFSKFMKSAFNSESLKRDFISYFEQKANEDTLQIVSEIYENPLVVKMKETETSANDPSKQAEMLAFFQGFQSSPPSPERAQLVVELHKELGTAEMTVSIMKNMIVSIAKGANTLQPEDKRVSEDEILKGIASAFPAGFEQQLTSQLVAMSIYTYKDISDADLEKYVAVWKDPASKYFINMTMEALNYSFSKVGENMGKEMVEEFSK</sequence>
<feature type="signal peptide" evidence="1">
    <location>
        <begin position="1"/>
        <end position="20"/>
    </location>
</feature>
<comment type="caution">
    <text evidence="2">The sequence shown here is derived from an EMBL/GenBank/DDBJ whole genome shotgun (WGS) entry which is preliminary data.</text>
</comment>
<evidence type="ECO:0000313" key="2">
    <source>
        <dbReference type="EMBL" id="PWJ39126.1"/>
    </source>
</evidence>
<proteinExistence type="predicted"/>
<dbReference type="AlphaFoldDB" id="A0A315Z7V9"/>
<gene>
    <name evidence="2" type="ORF">BC781_10627</name>
</gene>
<accession>A0A315Z7V9</accession>
<evidence type="ECO:0000256" key="1">
    <source>
        <dbReference type="SAM" id="SignalP"/>
    </source>
</evidence>
<keyword evidence="1" id="KW-0732">Signal</keyword>
<name>A0A315Z7V9_SEDFL</name>
<reference evidence="2 3" key="1">
    <citation type="submission" date="2018-03" db="EMBL/GenBank/DDBJ databases">
        <title>Genomic Encyclopedia of Archaeal and Bacterial Type Strains, Phase II (KMG-II): from individual species to whole genera.</title>
        <authorList>
            <person name="Goeker M."/>
        </authorList>
    </citation>
    <scope>NUCLEOTIDE SEQUENCE [LARGE SCALE GENOMIC DNA]</scope>
    <source>
        <strain evidence="2 3">DSM 28229</strain>
    </source>
</reference>
<evidence type="ECO:0008006" key="4">
    <source>
        <dbReference type="Google" id="ProtNLM"/>
    </source>
</evidence>
<protein>
    <recommendedName>
        <fullName evidence="4">DUF2059 domain-containing protein</fullName>
    </recommendedName>
</protein>
<dbReference type="RefSeq" id="WP_109620878.1">
    <property type="nucleotide sequence ID" value="NZ_QGDO01000006.1"/>
</dbReference>
<dbReference type="Proteomes" id="UP000245535">
    <property type="component" value="Unassembled WGS sequence"/>
</dbReference>
<dbReference type="EMBL" id="QGDO01000006">
    <property type="protein sequence ID" value="PWJ39126.1"/>
    <property type="molecule type" value="Genomic_DNA"/>
</dbReference>
<feature type="chain" id="PRO_5016237601" description="DUF2059 domain-containing protein" evidence="1">
    <location>
        <begin position="21"/>
        <end position="271"/>
    </location>
</feature>
<dbReference type="OrthoDB" id="980393at2"/>
<keyword evidence="3" id="KW-1185">Reference proteome</keyword>
<evidence type="ECO:0000313" key="3">
    <source>
        <dbReference type="Proteomes" id="UP000245535"/>
    </source>
</evidence>